<evidence type="ECO:0000256" key="1">
    <source>
        <dbReference type="ARBA" id="ARBA00001974"/>
    </source>
</evidence>
<accession>A0A0W8E5Q6</accession>
<reference evidence="7" key="1">
    <citation type="journal article" date="2015" name="Proc. Natl. Acad. Sci. U.S.A.">
        <title>Networks of energetic and metabolic interactions define dynamics in microbial communities.</title>
        <authorList>
            <person name="Embree M."/>
            <person name="Liu J.K."/>
            <person name="Al-Bassam M.M."/>
            <person name="Zengler K."/>
        </authorList>
    </citation>
    <scope>NUCLEOTIDE SEQUENCE</scope>
</reference>
<comment type="cofactor">
    <cofactor evidence="1">
        <name>FAD</name>
        <dbReference type="ChEBI" id="CHEBI:57692"/>
    </cofactor>
</comment>
<feature type="region of interest" description="Disordered" evidence="5">
    <location>
        <begin position="38"/>
        <end position="69"/>
    </location>
</feature>
<dbReference type="GO" id="GO:0016491">
    <property type="term" value="F:oxidoreductase activity"/>
    <property type="evidence" value="ECO:0007669"/>
    <property type="project" value="UniProtKB-KW"/>
</dbReference>
<dbReference type="InterPro" id="IPR050315">
    <property type="entry name" value="FAD-oxidoreductase_2"/>
</dbReference>
<keyword evidence="3" id="KW-0274">FAD</keyword>
<proteinExistence type="predicted"/>
<evidence type="ECO:0000256" key="2">
    <source>
        <dbReference type="ARBA" id="ARBA00022630"/>
    </source>
</evidence>
<dbReference type="InterPro" id="IPR027477">
    <property type="entry name" value="Succ_DH/fumarate_Rdtase_cat_sf"/>
</dbReference>
<dbReference type="EMBL" id="LNQE01001865">
    <property type="protein sequence ID" value="KUG03948.1"/>
    <property type="molecule type" value="Genomic_DNA"/>
</dbReference>
<dbReference type="InterPro" id="IPR003953">
    <property type="entry name" value="FAD-dep_OxRdtase_2_FAD-bd"/>
</dbReference>
<feature type="compositionally biased region" description="Polar residues" evidence="5">
    <location>
        <begin position="39"/>
        <end position="58"/>
    </location>
</feature>
<dbReference type="PANTHER" id="PTHR43400">
    <property type="entry name" value="FUMARATE REDUCTASE"/>
    <property type="match status" value="1"/>
</dbReference>
<dbReference type="GO" id="GO:0008202">
    <property type="term" value="P:steroid metabolic process"/>
    <property type="evidence" value="ECO:0007669"/>
    <property type="project" value="UniProtKB-ARBA"/>
</dbReference>
<protein>
    <submittedName>
        <fullName evidence="7">Fumarate reductase flavoprotein subunit</fullName>
    </submittedName>
</protein>
<dbReference type="PROSITE" id="PS51318">
    <property type="entry name" value="TAT"/>
    <property type="match status" value="1"/>
</dbReference>
<name>A0A0W8E5Q6_9ZZZZ</name>
<sequence>MKEEKNQPNGISRRKFIQGAAIGTVGIASAGFLAGCSSEGANQDASEPKTEQTANWTTPPEPIPESEIKNTIETDIVVVGAGSGGMVAALSAAEAGAKTVLLEKGSKSYAGPMWMAAIDSKLQKSMGVNIDKHEAVAEICRYGGHLADQKLVKLWADKSGEAMDWLTDIVESAGLKMMVETDLKVGYYKSYAVGHVVVPDPTPEIAHLGEYGSPLYIPVLTEKAKQLGIDIKYDTPAVQLIQEAGKVIGVIAGSPDSYTRYNVSKGVILATGGYGRNEEMLNDLCPTAQYCGSSIVPAVASGDGIKMAVWAGGALDPLHGVMVFDRGVMHKDTGTLGAPWSGGYLRTGSQPFLRVNVRGNRFVNEDLPYDYLWDASIMEPENVSWQIWDSNWKEDITRFHTTICSRVVPHPQAPPRDGLDYVEQEHASFIDKGLILKADTIEQLAEQMGVPVNNFKATIDRYNVLAKQGNDEDFGKIDFRLSTIEKGPFFAAKLSGTLLCNINGLRIDTNMQVLDENHNPITGLYAVGNDSGSFFSYNYPQMFGGLALGRTITFGRVAGISVANA</sequence>
<dbReference type="SUPFAM" id="SSF51905">
    <property type="entry name" value="FAD/NAD(P)-binding domain"/>
    <property type="match status" value="1"/>
</dbReference>
<evidence type="ECO:0000256" key="5">
    <source>
        <dbReference type="SAM" id="MobiDB-lite"/>
    </source>
</evidence>
<gene>
    <name evidence="7" type="ORF">ASZ90_018728</name>
</gene>
<dbReference type="Gene3D" id="3.90.700.10">
    <property type="entry name" value="Succinate dehydrogenase/fumarate reductase flavoprotein, catalytic domain"/>
    <property type="match status" value="1"/>
</dbReference>
<evidence type="ECO:0000259" key="6">
    <source>
        <dbReference type="Pfam" id="PF00890"/>
    </source>
</evidence>
<dbReference type="AlphaFoldDB" id="A0A0W8E5Q6"/>
<evidence type="ECO:0000256" key="4">
    <source>
        <dbReference type="ARBA" id="ARBA00023002"/>
    </source>
</evidence>
<organism evidence="7">
    <name type="scientific">hydrocarbon metagenome</name>
    <dbReference type="NCBI Taxonomy" id="938273"/>
    <lineage>
        <taxon>unclassified sequences</taxon>
        <taxon>metagenomes</taxon>
        <taxon>ecological metagenomes</taxon>
    </lineage>
</organism>
<dbReference type="Gene3D" id="3.50.50.60">
    <property type="entry name" value="FAD/NAD(P)-binding domain"/>
    <property type="match status" value="1"/>
</dbReference>
<dbReference type="Pfam" id="PF00890">
    <property type="entry name" value="FAD_binding_2"/>
    <property type="match status" value="1"/>
</dbReference>
<dbReference type="InterPro" id="IPR006311">
    <property type="entry name" value="TAT_signal"/>
</dbReference>
<dbReference type="PRINTS" id="PR00411">
    <property type="entry name" value="PNDRDTASEI"/>
</dbReference>
<evidence type="ECO:0000256" key="3">
    <source>
        <dbReference type="ARBA" id="ARBA00022827"/>
    </source>
</evidence>
<feature type="domain" description="FAD-dependent oxidoreductase 2 FAD-binding" evidence="6">
    <location>
        <begin position="75"/>
        <end position="537"/>
    </location>
</feature>
<comment type="caution">
    <text evidence="7">The sequence shown here is derived from an EMBL/GenBank/DDBJ whole genome shotgun (WGS) entry which is preliminary data.</text>
</comment>
<dbReference type="PANTHER" id="PTHR43400:SF10">
    <property type="entry name" value="3-OXOSTEROID 1-DEHYDROGENASE"/>
    <property type="match status" value="1"/>
</dbReference>
<keyword evidence="4" id="KW-0560">Oxidoreductase</keyword>
<evidence type="ECO:0000313" key="7">
    <source>
        <dbReference type="EMBL" id="KUG03948.1"/>
    </source>
</evidence>
<keyword evidence="2" id="KW-0285">Flavoprotein</keyword>
<dbReference type="SUPFAM" id="SSF56425">
    <property type="entry name" value="Succinate dehydrogenase/fumarate reductase flavoprotein, catalytic domain"/>
    <property type="match status" value="1"/>
</dbReference>
<dbReference type="InterPro" id="IPR036188">
    <property type="entry name" value="FAD/NAD-bd_sf"/>
</dbReference>